<gene>
    <name evidence="13" type="primary">CYP345D2</name>
</gene>
<sequence>MSITEKPYPLIGNLALGREGLGYTIVRIYETLDDKCPYFGVYMFHKPVFVAKDKELIKRILVKDFSSFSNRVQYANEKVDAIASNNLFTFRNDVWKFVRNKLTPVFTSGKLKLMLPLMNDIVVNLEDVLNTTDNQNVDIKDICKRFTTDITTSCAFGLDSGILKNTNSEIKEMTDKLLNPKGFVRRFAAFCWLLCPFLIDILRLPFLDPEATEYLTNVFKHSEDERKKKNIKRNDFVDLMMELSEQEMENDLYKFDDLKKSAQAMVFYNAGTESTSTTLSVCLYELALNPDVQEKLRHEIKENLDSQGNISYEKLHGMEYLDLVIKETLRKYPFAQFLSRYADNDYFSNQLVW</sequence>
<evidence type="ECO:0000256" key="5">
    <source>
        <dbReference type="ARBA" id="ARBA00022617"/>
    </source>
</evidence>
<protein>
    <submittedName>
        <fullName evidence="13">Cytochrome P450 345D2</fullName>
    </submittedName>
</protein>
<keyword evidence="6" id="KW-0479">Metal-binding</keyword>
<dbReference type="GO" id="GO:0005506">
    <property type="term" value="F:iron ion binding"/>
    <property type="evidence" value="ECO:0007669"/>
    <property type="project" value="InterPro"/>
</dbReference>
<dbReference type="PANTHER" id="PTHR24292:SF45">
    <property type="entry name" value="CYTOCHROME P450 6G1-RELATED"/>
    <property type="match status" value="1"/>
</dbReference>
<dbReference type="AlphaFoldDB" id="A0A9E7V383"/>
<comment type="cofactor">
    <cofactor evidence="1">
        <name>heme</name>
        <dbReference type="ChEBI" id="CHEBI:30413"/>
    </cofactor>
</comment>
<dbReference type="PANTHER" id="PTHR24292">
    <property type="entry name" value="CYTOCHROME P450"/>
    <property type="match status" value="1"/>
</dbReference>
<dbReference type="CDD" id="cd11056">
    <property type="entry name" value="CYP6-like"/>
    <property type="match status" value="1"/>
</dbReference>
<name>A0A9E7V383_9CUCU</name>
<organism evidence="13">
    <name type="scientific">Propylea japonica</name>
    <dbReference type="NCBI Taxonomy" id="158624"/>
    <lineage>
        <taxon>Eukaryota</taxon>
        <taxon>Metazoa</taxon>
        <taxon>Ecdysozoa</taxon>
        <taxon>Arthropoda</taxon>
        <taxon>Hexapoda</taxon>
        <taxon>Insecta</taxon>
        <taxon>Pterygota</taxon>
        <taxon>Neoptera</taxon>
        <taxon>Endopterygota</taxon>
        <taxon>Coleoptera</taxon>
        <taxon>Polyphaga</taxon>
        <taxon>Cucujiformia</taxon>
        <taxon>Coccinelloidea</taxon>
        <taxon>Coccinellidae</taxon>
        <taxon>Coccinellinae</taxon>
        <taxon>Coccinellini</taxon>
        <taxon>Propylea</taxon>
    </lineage>
</organism>
<evidence type="ECO:0000256" key="10">
    <source>
        <dbReference type="ARBA" id="ARBA00023004"/>
    </source>
</evidence>
<comment type="similarity">
    <text evidence="4">Belongs to the cytochrome P450 family.</text>
</comment>
<dbReference type="InterPro" id="IPR036396">
    <property type="entry name" value="Cyt_P450_sf"/>
</dbReference>
<comment type="subcellular location">
    <subcellularLocation>
        <location evidence="3">Endoplasmic reticulum membrane</location>
        <topology evidence="3">Peripheral membrane protein</topology>
    </subcellularLocation>
    <subcellularLocation>
        <location evidence="2">Microsome membrane</location>
        <topology evidence="2">Peripheral membrane protein</topology>
    </subcellularLocation>
</comment>
<keyword evidence="11" id="KW-0503">Monooxygenase</keyword>
<evidence type="ECO:0000256" key="12">
    <source>
        <dbReference type="ARBA" id="ARBA00023136"/>
    </source>
</evidence>
<keyword evidence="7" id="KW-0256">Endoplasmic reticulum</keyword>
<keyword evidence="12" id="KW-0472">Membrane</keyword>
<evidence type="ECO:0000256" key="3">
    <source>
        <dbReference type="ARBA" id="ARBA00004406"/>
    </source>
</evidence>
<dbReference type="Pfam" id="PF00067">
    <property type="entry name" value="p450"/>
    <property type="match status" value="1"/>
</dbReference>
<dbReference type="SUPFAM" id="SSF48264">
    <property type="entry name" value="Cytochrome P450"/>
    <property type="match status" value="1"/>
</dbReference>
<dbReference type="InterPro" id="IPR002402">
    <property type="entry name" value="Cyt_P450_E_grp-II"/>
</dbReference>
<dbReference type="InterPro" id="IPR001128">
    <property type="entry name" value="Cyt_P450"/>
</dbReference>
<dbReference type="GO" id="GO:0005789">
    <property type="term" value="C:endoplasmic reticulum membrane"/>
    <property type="evidence" value="ECO:0007669"/>
    <property type="project" value="UniProtKB-SubCell"/>
</dbReference>
<dbReference type="EMBL" id="OK490359">
    <property type="protein sequence ID" value="UYU26126.1"/>
    <property type="molecule type" value="mRNA"/>
</dbReference>
<evidence type="ECO:0000256" key="8">
    <source>
        <dbReference type="ARBA" id="ARBA00022848"/>
    </source>
</evidence>
<keyword evidence="5" id="KW-0349">Heme</keyword>
<evidence type="ECO:0000256" key="6">
    <source>
        <dbReference type="ARBA" id="ARBA00022723"/>
    </source>
</evidence>
<evidence type="ECO:0000256" key="11">
    <source>
        <dbReference type="ARBA" id="ARBA00023033"/>
    </source>
</evidence>
<keyword evidence="9" id="KW-0560">Oxidoreductase</keyword>
<keyword evidence="10" id="KW-0408">Iron</keyword>
<proteinExistence type="evidence at transcript level"/>
<evidence type="ECO:0000313" key="13">
    <source>
        <dbReference type="EMBL" id="UYU26126.1"/>
    </source>
</evidence>
<evidence type="ECO:0000256" key="1">
    <source>
        <dbReference type="ARBA" id="ARBA00001971"/>
    </source>
</evidence>
<dbReference type="InterPro" id="IPR050476">
    <property type="entry name" value="Insect_CytP450_Detox"/>
</dbReference>
<dbReference type="Gene3D" id="1.10.630.10">
    <property type="entry name" value="Cytochrome P450"/>
    <property type="match status" value="1"/>
</dbReference>
<dbReference type="GO" id="GO:0016705">
    <property type="term" value="F:oxidoreductase activity, acting on paired donors, with incorporation or reduction of molecular oxygen"/>
    <property type="evidence" value="ECO:0007669"/>
    <property type="project" value="InterPro"/>
</dbReference>
<dbReference type="PRINTS" id="PR00385">
    <property type="entry name" value="P450"/>
</dbReference>
<evidence type="ECO:0000256" key="2">
    <source>
        <dbReference type="ARBA" id="ARBA00004174"/>
    </source>
</evidence>
<evidence type="ECO:0000256" key="7">
    <source>
        <dbReference type="ARBA" id="ARBA00022824"/>
    </source>
</evidence>
<reference evidence="13" key="1">
    <citation type="submission" date="2021-10" db="EMBL/GenBank/DDBJ databases">
        <authorList>
            <person name="Chang G."/>
        </authorList>
    </citation>
    <scope>NUCLEOTIDE SEQUENCE</scope>
</reference>
<dbReference type="GO" id="GO:0004497">
    <property type="term" value="F:monooxygenase activity"/>
    <property type="evidence" value="ECO:0007669"/>
    <property type="project" value="UniProtKB-KW"/>
</dbReference>
<evidence type="ECO:0000256" key="9">
    <source>
        <dbReference type="ARBA" id="ARBA00023002"/>
    </source>
</evidence>
<accession>A0A9E7V383</accession>
<dbReference type="GO" id="GO:0020037">
    <property type="term" value="F:heme binding"/>
    <property type="evidence" value="ECO:0007669"/>
    <property type="project" value="InterPro"/>
</dbReference>
<evidence type="ECO:0000256" key="4">
    <source>
        <dbReference type="ARBA" id="ARBA00010617"/>
    </source>
</evidence>
<dbReference type="PRINTS" id="PR00464">
    <property type="entry name" value="EP450II"/>
</dbReference>
<dbReference type="FunFam" id="1.10.630.10:FF:000182">
    <property type="entry name" value="Cytochrome P450 3A4"/>
    <property type="match status" value="1"/>
</dbReference>
<keyword evidence="8" id="KW-0492">Microsome</keyword>